<keyword evidence="1" id="KW-1133">Transmembrane helix</keyword>
<dbReference type="Proteomes" id="UP000000467">
    <property type="component" value="Chromosome"/>
</dbReference>
<dbReference type="KEGG" id="tpz:Tph_c16600"/>
<evidence type="ECO:0000256" key="1">
    <source>
        <dbReference type="SAM" id="Phobius"/>
    </source>
</evidence>
<reference evidence="2 3" key="1">
    <citation type="journal article" date="2012" name="BMC Genomics">
        <title>Genome-guided analysis of physiological and morphological traits of the fermentative acetate oxidizer Thermacetogenium phaeum.</title>
        <authorList>
            <person name="Oehler D."/>
            <person name="Poehlein A."/>
            <person name="Leimbach A."/>
            <person name="Muller N."/>
            <person name="Daniel R."/>
            <person name="Gottschalk G."/>
            <person name="Schink B."/>
        </authorList>
    </citation>
    <scope>NUCLEOTIDE SEQUENCE [LARGE SCALE GENOMIC DNA]</scope>
    <source>
        <strain evidence="3">ATCC BAA-254 / DSM 26808 / PB</strain>
    </source>
</reference>
<keyword evidence="1" id="KW-0812">Transmembrane</keyword>
<name>K4LIT6_THEPS</name>
<evidence type="ECO:0000313" key="2">
    <source>
        <dbReference type="EMBL" id="AFV11865.1"/>
    </source>
</evidence>
<dbReference type="AlphaFoldDB" id="K4LIT6"/>
<proteinExistence type="predicted"/>
<feature type="transmembrane region" description="Helical" evidence="1">
    <location>
        <begin position="12"/>
        <end position="33"/>
    </location>
</feature>
<organism evidence="2 3">
    <name type="scientific">Thermacetogenium phaeum (strain ATCC BAA-254 / DSM 26808 / PB)</name>
    <dbReference type="NCBI Taxonomy" id="1089553"/>
    <lineage>
        <taxon>Bacteria</taxon>
        <taxon>Bacillati</taxon>
        <taxon>Bacillota</taxon>
        <taxon>Clostridia</taxon>
        <taxon>Thermoanaerobacterales</taxon>
        <taxon>Thermoanaerobacteraceae</taxon>
        <taxon>Thermacetogenium</taxon>
    </lineage>
</organism>
<evidence type="ECO:0000313" key="3">
    <source>
        <dbReference type="Proteomes" id="UP000000467"/>
    </source>
</evidence>
<sequence>MYLDNRNGITLIEVVIAVSLLGIIIVPFLNFFLTGSALTSLARNDVAAVNSAQEIMEEIKSLPASYLGTAQGGSDDTIVLEPKITDDLEGFLVALTGGSGAGQVREITHYDTSNRQATVSPAWDQTPIENQTTYLILRKIDSKFPFEIAVEDTEFEDLKKITVTVSYQDGENRREVSLTTDKFKR</sequence>
<dbReference type="OrthoDB" id="1808793at2"/>
<keyword evidence="3" id="KW-1185">Reference proteome</keyword>
<dbReference type="EMBL" id="CP003732">
    <property type="protein sequence ID" value="AFV11865.1"/>
    <property type="molecule type" value="Genomic_DNA"/>
</dbReference>
<dbReference type="eggNOG" id="COG4967">
    <property type="taxonomic scope" value="Bacteria"/>
</dbReference>
<dbReference type="RefSeq" id="WP_015050745.1">
    <property type="nucleotide sequence ID" value="NC_018870.1"/>
</dbReference>
<keyword evidence="1" id="KW-0472">Membrane</keyword>
<dbReference type="Pfam" id="PF07963">
    <property type="entry name" value="N_methyl"/>
    <property type="match status" value="1"/>
</dbReference>
<dbReference type="InterPro" id="IPR012902">
    <property type="entry name" value="N_methyl_site"/>
</dbReference>
<accession>K4LIT6</accession>
<dbReference type="HOGENOM" id="CLU_1460647_0_0_9"/>
<gene>
    <name evidence="2" type="ordered locus">Tph_c16600</name>
</gene>
<dbReference type="STRING" id="1089553.Tph_c16600"/>
<protein>
    <submittedName>
        <fullName evidence="2">Prepilin-type cleavage/methylation domain containing protein</fullName>
    </submittedName>
</protein>